<keyword evidence="5" id="KW-0572">Peptidoglycan-anchor</keyword>
<dbReference type="AlphaFoldDB" id="A0AB72Z9K1"/>
<feature type="signal peptide" evidence="7">
    <location>
        <begin position="1"/>
        <end position="28"/>
    </location>
</feature>
<dbReference type="SUPFAM" id="SSF49401">
    <property type="entry name" value="Bacterial adhesins"/>
    <property type="match status" value="2"/>
</dbReference>
<dbReference type="InterPro" id="IPR018392">
    <property type="entry name" value="LysM"/>
</dbReference>
<keyword evidence="3" id="KW-0964">Secreted</keyword>
<evidence type="ECO:0000256" key="6">
    <source>
        <dbReference type="SAM" id="MobiDB-lite"/>
    </source>
</evidence>
<dbReference type="Gene3D" id="3.10.350.10">
    <property type="entry name" value="LysM domain"/>
    <property type="match status" value="1"/>
</dbReference>
<protein>
    <submittedName>
        <fullName evidence="10">LPXTG-motif protein cell wall anchor domain protein</fullName>
    </submittedName>
</protein>
<dbReference type="InterPro" id="IPR041171">
    <property type="entry name" value="SDR_Ig"/>
</dbReference>
<accession>A0AB72Z9K1</accession>
<evidence type="ECO:0000259" key="8">
    <source>
        <dbReference type="PROSITE" id="PS50847"/>
    </source>
</evidence>
<dbReference type="InterPro" id="IPR011252">
    <property type="entry name" value="Fibrogen-bd_dom1"/>
</dbReference>
<reference evidence="10 11" key="1">
    <citation type="submission" date="2011-08" db="EMBL/GenBank/DDBJ databases">
        <authorList>
            <person name="Weinstock G."/>
            <person name="Sodergren E."/>
            <person name="Clifton S."/>
            <person name="Fulton L."/>
            <person name="Fulton B."/>
            <person name="Courtney L."/>
            <person name="Fronick C."/>
            <person name="Harrison M."/>
            <person name="Strong C."/>
            <person name="Farmer C."/>
            <person name="Delahaunty K."/>
            <person name="Markovic C."/>
            <person name="Hall O."/>
            <person name="Minx P."/>
            <person name="Tomlinson C."/>
            <person name="Mitreva M."/>
            <person name="Hou S."/>
            <person name="Chen J."/>
            <person name="Wollam A."/>
            <person name="Pepin K.H."/>
            <person name="Johnson M."/>
            <person name="Bhonagiri V."/>
            <person name="Zhang X."/>
            <person name="Suruliraj S."/>
            <person name="Warren W."/>
            <person name="Chinwalla A."/>
            <person name="Mardis E.R."/>
            <person name="Wilson R.K."/>
        </authorList>
    </citation>
    <scope>NUCLEOTIDE SEQUENCE [LARGE SCALE GENOMIC DNA]</scope>
    <source>
        <strain evidence="10 11">ATCC 33091</strain>
    </source>
</reference>
<dbReference type="Gene3D" id="2.60.40.1280">
    <property type="match status" value="1"/>
</dbReference>
<dbReference type="GO" id="GO:0005518">
    <property type="term" value="F:collagen binding"/>
    <property type="evidence" value="ECO:0007669"/>
    <property type="project" value="InterPro"/>
</dbReference>
<dbReference type="PROSITE" id="PS50847">
    <property type="entry name" value="GRAM_POS_ANCHORING"/>
    <property type="match status" value="1"/>
</dbReference>
<evidence type="ECO:0000256" key="2">
    <source>
        <dbReference type="ARBA" id="ARBA00022512"/>
    </source>
</evidence>
<dbReference type="Gene3D" id="2.60.40.740">
    <property type="match status" value="1"/>
</dbReference>
<dbReference type="GO" id="GO:0007155">
    <property type="term" value="P:cell adhesion"/>
    <property type="evidence" value="ECO:0007669"/>
    <property type="project" value="InterPro"/>
</dbReference>
<evidence type="ECO:0000256" key="3">
    <source>
        <dbReference type="ARBA" id="ARBA00022525"/>
    </source>
</evidence>
<dbReference type="InterPro" id="IPR019931">
    <property type="entry name" value="LPXTG_anchor"/>
</dbReference>
<dbReference type="PROSITE" id="PS51782">
    <property type="entry name" value="LYSM"/>
    <property type="match status" value="1"/>
</dbReference>
<sequence length="466" mass="50292">MKQMKKKWLIFAIIFLIASGFLSPKAEAATDYGSSFFTNVALQNQNGDPVTNFKENSKVRVAYDFVITQPVVSGETMTLTIPDQLKLINFGGFPVNDASGNTIANATIDPATGTITLTFTDYVNTHTNLSGSLFYNATFNSKNIQTDQVNPIQFPVNNTTQTINTYISKVTTGGGTGSPTIVFKQGRMDDKDTSIIHWTVTLNNALTPIDNAIYTDTLGTGQNLLGNATIKYRDANKKVLSTNVQPIALDSNRNFELTIGTLNNQSVVITYDTKITTKQKSYTNKATLSGDNLDAVSRNATVNDYGSGGQGTGTPPPTPPVKEEPPFIPADKQPIEKIVETDFGPIEVVKDSEQDGKIKVIYKVKSGDTLPGVAKKFDVTVAEIKDWNHLSSDNLQTGQKLQLTIEKTLLSKITVPTPQKVTSTTRVDGAVNASGTLPHTGDESPLIPFLAGVSLVAIGLTFGRKN</sequence>
<keyword evidence="2" id="KW-0134">Cell wall</keyword>
<dbReference type="CDD" id="cd00118">
    <property type="entry name" value="LysM"/>
    <property type="match status" value="1"/>
</dbReference>
<dbReference type="PANTHER" id="PTHR33734">
    <property type="entry name" value="LYSM DOMAIN-CONTAINING GPI-ANCHORED PROTEIN 2"/>
    <property type="match status" value="1"/>
</dbReference>
<evidence type="ECO:0000256" key="1">
    <source>
        <dbReference type="ARBA" id="ARBA00004168"/>
    </source>
</evidence>
<feature type="domain" description="LysM" evidence="9">
    <location>
        <begin position="360"/>
        <end position="403"/>
    </location>
</feature>
<evidence type="ECO:0000259" key="9">
    <source>
        <dbReference type="PROSITE" id="PS51782"/>
    </source>
</evidence>
<evidence type="ECO:0000256" key="4">
    <source>
        <dbReference type="ARBA" id="ARBA00022729"/>
    </source>
</evidence>
<dbReference type="Pfam" id="PF05737">
    <property type="entry name" value="Collagen_bind"/>
    <property type="match status" value="1"/>
</dbReference>
<dbReference type="SMART" id="SM00257">
    <property type="entry name" value="LysM"/>
    <property type="match status" value="1"/>
</dbReference>
<dbReference type="SUPFAM" id="SSF54106">
    <property type="entry name" value="LysM domain"/>
    <property type="match status" value="1"/>
</dbReference>
<dbReference type="NCBIfam" id="TIGR01167">
    <property type="entry name" value="LPXTG_anchor"/>
    <property type="match status" value="1"/>
</dbReference>
<comment type="caution">
    <text evidence="10">The sequence shown here is derived from an EMBL/GenBank/DDBJ whole genome shotgun (WGS) entry which is preliminary data.</text>
</comment>
<dbReference type="Pfam" id="PF01476">
    <property type="entry name" value="LysM"/>
    <property type="match status" value="1"/>
</dbReference>
<dbReference type="InterPro" id="IPR036779">
    <property type="entry name" value="LysM_dom_sf"/>
</dbReference>
<feature type="region of interest" description="Disordered" evidence="6">
    <location>
        <begin position="301"/>
        <end position="328"/>
    </location>
</feature>
<dbReference type="InterPro" id="IPR008456">
    <property type="entry name" value="Collagen-bd_dom"/>
</dbReference>
<evidence type="ECO:0000256" key="7">
    <source>
        <dbReference type="SAM" id="SignalP"/>
    </source>
</evidence>
<feature type="chain" id="PRO_5044500252" evidence="7">
    <location>
        <begin position="29"/>
        <end position="466"/>
    </location>
</feature>
<comment type="subcellular location">
    <subcellularLocation>
        <location evidence="1">Secreted</location>
        <location evidence="1">Cell wall</location>
        <topology evidence="1">Peptidoglycan-anchor</topology>
    </subcellularLocation>
</comment>
<dbReference type="Proteomes" id="UP000003597">
    <property type="component" value="Unassembled WGS sequence"/>
</dbReference>
<keyword evidence="4 7" id="KW-0732">Signal</keyword>
<gene>
    <name evidence="10" type="ORF">HMPREF0557_01551</name>
</gene>
<dbReference type="InterPro" id="IPR008966">
    <property type="entry name" value="Adhesion_dom_sf"/>
</dbReference>
<evidence type="ECO:0000313" key="10">
    <source>
        <dbReference type="EMBL" id="EHN61542.1"/>
    </source>
</evidence>
<dbReference type="PANTHER" id="PTHR33734:SF22">
    <property type="entry name" value="MEMBRANE-BOUND LYTIC MUREIN TRANSGLYCOSYLASE D"/>
    <property type="match status" value="1"/>
</dbReference>
<dbReference type="Pfam" id="PF17961">
    <property type="entry name" value="Big_8"/>
    <property type="match status" value="1"/>
</dbReference>
<dbReference type="GO" id="GO:0008932">
    <property type="term" value="F:lytic endotransglycosylase activity"/>
    <property type="evidence" value="ECO:0007669"/>
    <property type="project" value="TreeGrafter"/>
</dbReference>
<proteinExistence type="predicted"/>
<evidence type="ECO:0000256" key="5">
    <source>
        <dbReference type="ARBA" id="ARBA00023088"/>
    </source>
</evidence>
<keyword evidence="11" id="KW-1185">Reference proteome</keyword>
<name>A0AB72Z9K1_LISIO</name>
<evidence type="ECO:0000313" key="11">
    <source>
        <dbReference type="Proteomes" id="UP000003597"/>
    </source>
</evidence>
<dbReference type="EMBL" id="AGCN01000031">
    <property type="protein sequence ID" value="EHN61542.1"/>
    <property type="molecule type" value="Genomic_DNA"/>
</dbReference>
<feature type="domain" description="Gram-positive cocci surface proteins LPxTG" evidence="8">
    <location>
        <begin position="437"/>
        <end position="466"/>
    </location>
</feature>
<organism evidence="10 11">
    <name type="scientific">Listeria innocua ATCC 33091</name>
    <dbReference type="NCBI Taxonomy" id="1002366"/>
    <lineage>
        <taxon>Bacteria</taxon>
        <taxon>Bacillati</taxon>
        <taxon>Bacillota</taxon>
        <taxon>Bacilli</taxon>
        <taxon>Bacillales</taxon>
        <taxon>Listeriaceae</taxon>
        <taxon>Listeria</taxon>
    </lineage>
</organism>